<reference evidence="4" key="1">
    <citation type="submission" date="2016-10" db="EMBL/GenBank/DDBJ databases">
        <authorList>
            <person name="Varghese N."/>
            <person name="Submissions S."/>
        </authorList>
    </citation>
    <scope>NUCLEOTIDE SEQUENCE [LARGE SCALE GENOMIC DNA]</scope>
    <source>
        <strain evidence="4">DSM 44232</strain>
    </source>
</reference>
<dbReference type="OrthoDB" id="4863392at2"/>
<dbReference type="RefSeq" id="WP_093602875.1">
    <property type="nucleotide sequence ID" value="NZ_FOYL01000011.1"/>
</dbReference>
<feature type="signal peptide" evidence="1">
    <location>
        <begin position="1"/>
        <end position="29"/>
    </location>
</feature>
<dbReference type="Pfam" id="PF20611">
    <property type="entry name" value="DUF6801"/>
    <property type="match status" value="1"/>
</dbReference>
<dbReference type="Proteomes" id="UP000198583">
    <property type="component" value="Unassembled WGS sequence"/>
</dbReference>
<dbReference type="EMBL" id="FOYL01000011">
    <property type="protein sequence ID" value="SFR27409.1"/>
    <property type="molecule type" value="Genomic_DNA"/>
</dbReference>
<evidence type="ECO:0000313" key="4">
    <source>
        <dbReference type="Proteomes" id="UP000198583"/>
    </source>
</evidence>
<keyword evidence="1" id="KW-0732">Signal</keyword>
<organism evidence="3 4">
    <name type="scientific">Lentzea waywayandensis</name>
    <dbReference type="NCBI Taxonomy" id="84724"/>
    <lineage>
        <taxon>Bacteria</taxon>
        <taxon>Bacillati</taxon>
        <taxon>Actinomycetota</taxon>
        <taxon>Actinomycetes</taxon>
        <taxon>Pseudonocardiales</taxon>
        <taxon>Pseudonocardiaceae</taxon>
        <taxon>Lentzea</taxon>
    </lineage>
</organism>
<feature type="domain" description="DUF6801" evidence="2">
    <location>
        <begin position="37"/>
        <end position="191"/>
    </location>
</feature>
<name>A0A1I6FBP5_9PSEU</name>
<protein>
    <recommendedName>
        <fullName evidence="2">DUF6801 domain-containing protein</fullName>
    </recommendedName>
</protein>
<evidence type="ECO:0000256" key="1">
    <source>
        <dbReference type="SAM" id="SignalP"/>
    </source>
</evidence>
<keyword evidence="4" id="KW-1185">Reference proteome</keyword>
<proteinExistence type="predicted"/>
<gene>
    <name evidence="3" type="ORF">SAMN04488564_11134</name>
</gene>
<dbReference type="AlphaFoldDB" id="A0A1I6FBP5"/>
<sequence>MKTGLFARAAAVVLVAGALSVTTAGTSSAATASLNITYVCEFSITGTHDMPTVVTSPDAPDSATVGVPTAPASTTVATTVSDDIRNTLWWIGGRSVDGTLSTSVTVTNGSSVQNVTATSTIPNTAVPSSGTFQVVATGTLPALTLANAGTATISLGNATLALTPRYSNGDPTWIGTVNSPCTVKAGQATKFHEFPVA</sequence>
<evidence type="ECO:0000313" key="3">
    <source>
        <dbReference type="EMBL" id="SFR27409.1"/>
    </source>
</evidence>
<evidence type="ECO:0000259" key="2">
    <source>
        <dbReference type="Pfam" id="PF20611"/>
    </source>
</evidence>
<accession>A0A1I6FBP5</accession>
<dbReference type="STRING" id="84724.SAMN04488564_11134"/>
<dbReference type="InterPro" id="IPR046542">
    <property type="entry name" value="DUF6801"/>
</dbReference>
<feature type="chain" id="PRO_5011785537" description="DUF6801 domain-containing protein" evidence="1">
    <location>
        <begin position="30"/>
        <end position="197"/>
    </location>
</feature>